<name>A0ABR2KL34_9EUKA</name>
<comment type="caution">
    <text evidence="8">The sequence shown here is derived from an EMBL/GenBank/DDBJ whole genome shotgun (WGS) entry which is preliminary data.</text>
</comment>
<evidence type="ECO:0000256" key="4">
    <source>
        <dbReference type="PROSITE-ProRule" id="PRU00175"/>
    </source>
</evidence>
<organism evidence="8 9">
    <name type="scientific">Tritrichomonas musculus</name>
    <dbReference type="NCBI Taxonomy" id="1915356"/>
    <lineage>
        <taxon>Eukaryota</taxon>
        <taxon>Metamonada</taxon>
        <taxon>Parabasalia</taxon>
        <taxon>Tritrichomonadida</taxon>
        <taxon>Tritrichomonadidae</taxon>
        <taxon>Tritrichomonas</taxon>
    </lineage>
</organism>
<dbReference type="EMBL" id="JAPFFF010000004">
    <property type="protein sequence ID" value="KAK8891847.1"/>
    <property type="molecule type" value="Genomic_DNA"/>
</dbReference>
<keyword evidence="1" id="KW-0479">Metal-binding</keyword>
<dbReference type="PANTHER" id="PTHR23323">
    <property type="entry name" value="VACUOLAR PROTEIN SORTING-ASSOCIATED PROTEIN"/>
    <property type="match status" value="1"/>
</dbReference>
<protein>
    <recommendedName>
        <fullName evidence="7">RING-type domain-containing protein</fullName>
    </recommendedName>
</protein>
<feature type="compositionally biased region" description="Polar residues" evidence="6">
    <location>
        <begin position="438"/>
        <end position="460"/>
    </location>
</feature>
<dbReference type="Gene3D" id="3.30.40.10">
    <property type="entry name" value="Zinc/RING finger domain, C3HC4 (zinc finger)"/>
    <property type="match status" value="1"/>
</dbReference>
<evidence type="ECO:0000256" key="6">
    <source>
        <dbReference type="SAM" id="MobiDB-lite"/>
    </source>
</evidence>
<evidence type="ECO:0000256" key="3">
    <source>
        <dbReference type="ARBA" id="ARBA00022833"/>
    </source>
</evidence>
<sequence length="918" mass="103851">MNNRRTIPSRSFSKQFLIDEPKVPETYSSDRRFVLGVRKPPIHIEKVAKFPDLSHEDKTLTMYAQANIYSMLVYNNTNLVFKCKSKDNDPQNETNIEKVCQTPIEAISPAPAGGFLLNFKNVGLVYFTNFGGQIEVPLSSDNSWNGCLVSLTSFHWIMPSSSQIVALVGTMFGHVYTLSIYYKAQDIPVKELYKDKNQTPVASITSITYDGVLYLLVTTYRNLKIIKWDNTNEDPAEIDTPSGPNVCVPSFVCSNETHVSWLSHDDLRTYTFQQVIDGPQIPAILGIEDLKKLFDISDTTAFFGKNTKPIIMSKYYTIIVGPTAILGFSLEDCTVQFRYPISGQSPLVSLNYDKQMGRIHVATQKRLYDIDLSSEIQAETIKPIKQVKEELISEGKTSKEVRAAEVLSSLLENKEYEKAISMLHKHLQRVVAEERAQNISQKQESQIQNQDSQANLQSGQQRRRRPSERIPPNLQKQPKVISREKVKQLCEEFFIFELSVILASESNNAKAFNPQIVVDDDDFDIFAALSKLLQLRAFSSVSDQIYNEKIFETAKNSPLIVRMLLDDNKVKEAIDMILKFGPTSSTESLSSIVFKYRQILKDLRFYDRIQEPSVKEFVLSILPFVAGDIPTKSAYYLLYNELLNRQPKHIDLLLWSLASSEDGLASKCDKEVKEQLKKKVPLSNIISNPYTSLQYCLRAKMFRTATLIASSCGLHEEAVLAAVQIENKEDAKNEAFHSIKRAPRPMQPHLCRLAGVDLDADDEGTFRAGSKEAVLKVLDRMEEKLDDLQKKFEESEEFLNTLQDLGGDECERDNICAVCKKPLVRITGYTFPCCGHSFHEECLLNATMPCLTSKAEMRLLSEYKKTRNTEDKDAVESKMTEECPICGVVAVNSISTPLEDDVTCWPVDIQSIISLAKK</sequence>
<dbReference type="InterPro" id="IPR013083">
    <property type="entry name" value="Znf_RING/FYVE/PHD"/>
</dbReference>
<evidence type="ECO:0000256" key="1">
    <source>
        <dbReference type="ARBA" id="ARBA00022723"/>
    </source>
</evidence>
<dbReference type="InterPro" id="IPR001841">
    <property type="entry name" value="Znf_RING"/>
</dbReference>
<feature type="region of interest" description="Disordered" evidence="6">
    <location>
        <begin position="438"/>
        <end position="479"/>
    </location>
</feature>
<keyword evidence="9" id="KW-1185">Reference proteome</keyword>
<keyword evidence="2 4" id="KW-0863">Zinc-finger</keyword>
<dbReference type="Proteomes" id="UP001470230">
    <property type="component" value="Unassembled WGS sequence"/>
</dbReference>
<proteinExistence type="predicted"/>
<evidence type="ECO:0000256" key="2">
    <source>
        <dbReference type="ARBA" id="ARBA00022771"/>
    </source>
</evidence>
<reference evidence="8 9" key="1">
    <citation type="submission" date="2024-04" db="EMBL/GenBank/DDBJ databases">
        <title>Tritrichomonas musculus Genome.</title>
        <authorList>
            <person name="Alves-Ferreira E."/>
            <person name="Grigg M."/>
            <person name="Lorenzi H."/>
            <person name="Galac M."/>
        </authorList>
    </citation>
    <scope>NUCLEOTIDE SEQUENCE [LARGE SCALE GENOMIC DNA]</scope>
    <source>
        <strain evidence="8 9">EAF2021</strain>
    </source>
</reference>
<evidence type="ECO:0000313" key="9">
    <source>
        <dbReference type="Proteomes" id="UP001470230"/>
    </source>
</evidence>
<keyword evidence="3" id="KW-0862">Zinc</keyword>
<feature type="domain" description="RING-type" evidence="7">
    <location>
        <begin position="816"/>
        <end position="886"/>
    </location>
</feature>
<keyword evidence="5" id="KW-0175">Coiled coil</keyword>
<accession>A0ABR2KL34</accession>
<evidence type="ECO:0000256" key="5">
    <source>
        <dbReference type="SAM" id="Coils"/>
    </source>
</evidence>
<evidence type="ECO:0000259" key="7">
    <source>
        <dbReference type="PROSITE" id="PS50089"/>
    </source>
</evidence>
<dbReference type="PANTHER" id="PTHR23323:SF26">
    <property type="entry name" value="VACUOLAR PROTEIN SORTING-ASSOCIATED PROTEIN 18 HOMOLOG"/>
    <property type="match status" value="1"/>
</dbReference>
<dbReference type="PROSITE" id="PS50089">
    <property type="entry name" value="ZF_RING_2"/>
    <property type="match status" value="1"/>
</dbReference>
<gene>
    <name evidence="8" type="ORF">M9Y10_029069</name>
</gene>
<feature type="coiled-coil region" evidence="5">
    <location>
        <begin position="771"/>
        <end position="805"/>
    </location>
</feature>
<dbReference type="SMART" id="SM00184">
    <property type="entry name" value="RING"/>
    <property type="match status" value="1"/>
</dbReference>
<evidence type="ECO:0000313" key="8">
    <source>
        <dbReference type="EMBL" id="KAK8891847.1"/>
    </source>
</evidence>